<reference evidence="1" key="1">
    <citation type="submission" date="2014-05" db="EMBL/GenBank/DDBJ databases">
        <authorList>
            <person name="Chronopoulou M."/>
        </authorList>
    </citation>
    <scope>NUCLEOTIDE SEQUENCE</scope>
    <source>
        <tissue evidence="1">Whole organism</tissue>
    </source>
</reference>
<dbReference type="AlphaFoldDB" id="A0A0K2V1B1"/>
<proteinExistence type="predicted"/>
<protein>
    <submittedName>
        <fullName evidence="1">Uncharacterized protein</fullName>
    </submittedName>
</protein>
<sequence length="34" mass="3810">MSLTSITKCCTNSFRTNCVVQPLDLQAEFEDNNS</sequence>
<organism evidence="1">
    <name type="scientific">Lepeophtheirus salmonis</name>
    <name type="common">Salmon louse</name>
    <name type="synonym">Caligus salmonis</name>
    <dbReference type="NCBI Taxonomy" id="72036"/>
    <lineage>
        <taxon>Eukaryota</taxon>
        <taxon>Metazoa</taxon>
        <taxon>Ecdysozoa</taxon>
        <taxon>Arthropoda</taxon>
        <taxon>Crustacea</taxon>
        <taxon>Multicrustacea</taxon>
        <taxon>Hexanauplia</taxon>
        <taxon>Copepoda</taxon>
        <taxon>Siphonostomatoida</taxon>
        <taxon>Caligidae</taxon>
        <taxon>Lepeophtheirus</taxon>
    </lineage>
</organism>
<accession>A0A0K2V1B1</accession>
<dbReference type="EMBL" id="HACA01026561">
    <property type="protein sequence ID" value="CDW43922.1"/>
    <property type="molecule type" value="Transcribed_RNA"/>
</dbReference>
<evidence type="ECO:0000313" key="1">
    <source>
        <dbReference type="EMBL" id="CDW43922.1"/>
    </source>
</evidence>
<name>A0A0K2V1B1_LEPSM</name>